<dbReference type="Gene3D" id="3.20.20.70">
    <property type="entry name" value="Aldolase class I"/>
    <property type="match status" value="1"/>
</dbReference>
<reference evidence="13" key="1">
    <citation type="submission" date="2021-02" db="EMBL/GenBank/DDBJ databases">
        <authorList>
            <person name="Nowell W R."/>
        </authorList>
    </citation>
    <scope>NUCLEOTIDE SEQUENCE</scope>
</reference>
<dbReference type="PANTHER" id="PTHR21225">
    <property type="entry name" value="PHOSPHO-2-DEHYDRO-3-DEOXYHEPTONATE ALDOLASE DAHP SYNTHETASE"/>
    <property type="match status" value="1"/>
</dbReference>
<dbReference type="Proteomes" id="UP000663838">
    <property type="component" value="Unassembled WGS sequence"/>
</dbReference>
<feature type="domain" description="DAHP synthetase I/KDSA" evidence="12">
    <location>
        <begin position="62"/>
        <end position="360"/>
    </location>
</feature>
<protein>
    <recommendedName>
        <fullName evidence="4">3-deoxy-7-phosphoheptulonate synthase</fullName>
        <ecNumber evidence="4">2.5.1.54</ecNumber>
    </recommendedName>
    <alternativeName>
        <fullName evidence="10">3-deoxy-D-arabino-heptulosonate 7-phosphate synthase</fullName>
    </alternativeName>
    <alternativeName>
        <fullName evidence="9">DAHP synthase</fullName>
    </alternativeName>
    <alternativeName>
        <fullName evidence="8">Phospho-2-keto-3-deoxyheptonate aldolase</fullName>
    </alternativeName>
</protein>
<comment type="pathway">
    <text evidence="2">Metabolic intermediate biosynthesis; chorismate biosynthesis; chorismate from D-erythrose 4-phosphate and phosphoenolpyruvate: step 1/7.</text>
</comment>
<organism evidence="13 14">
    <name type="scientific">Rotaria socialis</name>
    <dbReference type="NCBI Taxonomy" id="392032"/>
    <lineage>
        <taxon>Eukaryota</taxon>
        <taxon>Metazoa</taxon>
        <taxon>Spiralia</taxon>
        <taxon>Gnathifera</taxon>
        <taxon>Rotifera</taxon>
        <taxon>Eurotatoria</taxon>
        <taxon>Bdelloidea</taxon>
        <taxon>Philodinida</taxon>
        <taxon>Philodinidae</taxon>
        <taxon>Rotaria</taxon>
    </lineage>
</organism>
<dbReference type="GO" id="GO:0008652">
    <property type="term" value="P:amino acid biosynthetic process"/>
    <property type="evidence" value="ECO:0007669"/>
    <property type="project" value="UniProtKB-KW"/>
</dbReference>
<keyword evidence="7" id="KW-0057">Aromatic amino acid biosynthesis</keyword>
<comment type="similarity">
    <text evidence="3">Belongs to the class-I DAHP synthase family.</text>
</comment>
<dbReference type="AlphaFoldDB" id="A0A821TV82"/>
<evidence type="ECO:0000256" key="1">
    <source>
        <dbReference type="ARBA" id="ARBA00003726"/>
    </source>
</evidence>
<dbReference type="NCBIfam" id="TIGR00034">
    <property type="entry name" value="aroFGH"/>
    <property type="match status" value="1"/>
</dbReference>
<accession>A0A821TV82</accession>
<dbReference type="GO" id="GO:0005737">
    <property type="term" value="C:cytoplasm"/>
    <property type="evidence" value="ECO:0007669"/>
    <property type="project" value="TreeGrafter"/>
</dbReference>
<comment type="function">
    <text evidence="1">Stereospecific condensation of phosphoenolpyruvate (PEP) and D-erythrose-4-phosphate (E4P) giving rise to 3-deoxy-D-arabino-heptulosonate-7-phosphate (DAHP).</text>
</comment>
<dbReference type="SUPFAM" id="SSF51569">
    <property type="entry name" value="Aldolase"/>
    <property type="match status" value="1"/>
</dbReference>
<evidence type="ECO:0000256" key="5">
    <source>
        <dbReference type="ARBA" id="ARBA00022605"/>
    </source>
</evidence>
<sequence>MMTPTDLMGKIPNMTHLASLDFEEETHPKRVVYSKLLPSPIDIITQLACPLDIKQFILKKRHEISSIIHGRDDRLLTIIGPCSIHNVDEAIEYAKRLTAVVQQYESTLVIVMRVYLEKPRTTVGWKGLIHDPYLDGTNDINHGLKISRQLLLNINSLGLACACELLQPLITYYISDLISWGAIGARTAESQVHREFVSGLNMPIGFKNGTTGCIQMAIDACVASRMKHSLLSISHHGNIVHCETSGNDDLHVVLRGGSMNGPNYSSEHVMKTRKLLNESHIKTKIMIDCSHGNSMKNVEQQKYVIGDVCNQVAYGDRTIIGVMVESNLVSGSQPLIEGGKHLLQYGKSITDSCIGWDATMLQLQLLSDSVYQRRRHND</sequence>
<evidence type="ECO:0000259" key="12">
    <source>
        <dbReference type="Pfam" id="PF00793"/>
    </source>
</evidence>
<evidence type="ECO:0000256" key="8">
    <source>
        <dbReference type="ARBA" id="ARBA00031111"/>
    </source>
</evidence>
<dbReference type="InterPro" id="IPR006218">
    <property type="entry name" value="DAHP1/KDSA"/>
</dbReference>
<proteinExistence type="inferred from homology"/>
<evidence type="ECO:0000313" key="14">
    <source>
        <dbReference type="Proteomes" id="UP000663838"/>
    </source>
</evidence>
<evidence type="ECO:0000256" key="3">
    <source>
        <dbReference type="ARBA" id="ARBA00007985"/>
    </source>
</evidence>
<dbReference type="EC" id="2.5.1.54" evidence="4"/>
<evidence type="ECO:0000313" key="13">
    <source>
        <dbReference type="EMBL" id="CAF4879397.1"/>
    </source>
</evidence>
<gene>
    <name evidence="13" type="ORF">TOA249_LOCUS29137</name>
</gene>
<dbReference type="FunFam" id="3.20.20.70:FF:000005">
    <property type="entry name" value="Phospho-2-dehydro-3-deoxyheptonate aldolase"/>
    <property type="match status" value="1"/>
</dbReference>
<keyword evidence="6" id="KW-0808">Transferase</keyword>
<dbReference type="PANTHER" id="PTHR21225:SF12">
    <property type="entry name" value="PHOSPHO-2-DEHYDRO-3-DEOXYHEPTONATE ALDOLASE, TYROSINE-INHIBITED"/>
    <property type="match status" value="1"/>
</dbReference>
<dbReference type="EMBL" id="CAJOBS010004337">
    <property type="protein sequence ID" value="CAF4879397.1"/>
    <property type="molecule type" value="Genomic_DNA"/>
</dbReference>
<name>A0A821TV82_9BILA</name>
<evidence type="ECO:0000256" key="6">
    <source>
        <dbReference type="ARBA" id="ARBA00022679"/>
    </source>
</evidence>
<dbReference type="InterPro" id="IPR006219">
    <property type="entry name" value="DAHP_synth_1"/>
</dbReference>
<evidence type="ECO:0000256" key="10">
    <source>
        <dbReference type="ARBA" id="ARBA00032193"/>
    </source>
</evidence>
<keyword evidence="5" id="KW-0028">Amino-acid biosynthesis</keyword>
<evidence type="ECO:0000256" key="9">
    <source>
        <dbReference type="ARBA" id="ARBA00031349"/>
    </source>
</evidence>
<evidence type="ECO:0000256" key="11">
    <source>
        <dbReference type="ARBA" id="ARBA00047508"/>
    </source>
</evidence>
<evidence type="ECO:0000256" key="7">
    <source>
        <dbReference type="ARBA" id="ARBA00023141"/>
    </source>
</evidence>
<dbReference type="GO" id="GO:0003849">
    <property type="term" value="F:3-deoxy-7-phosphoheptulonate synthase activity"/>
    <property type="evidence" value="ECO:0007669"/>
    <property type="project" value="UniProtKB-EC"/>
</dbReference>
<evidence type="ECO:0000256" key="4">
    <source>
        <dbReference type="ARBA" id="ARBA00012694"/>
    </source>
</evidence>
<comment type="catalytic activity">
    <reaction evidence="11">
        <text>D-erythrose 4-phosphate + phosphoenolpyruvate + H2O = 7-phospho-2-dehydro-3-deoxy-D-arabino-heptonate + phosphate</text>
        <dbReference type="Rhea" id="RHEA:14717"/>
        <dbReference type="ChEBI" id="CHEBI:15377"/>
        <dbReference type="ChEBI" id="CHEBI:16897"/>
        <dbReference type="ChEBI" id="CHEBI:43474"/>
        <dbReference type="ChEBI" id="CHEBI:58394"/>
        <dbReference type="ChEBI" id="CHEBI:58702"/>
        <dbReference type="EC" id="2.5.1.54"/>
    </reaction>
</comment>
<dbReference type="NCBIfam" id="NF009395">
    <property type="entry name" value="PRK12755.1"/>
    <property type="match status" value="1"/>
</dbReference>
<dbReference type="InterPro" id="IPR013785">
    <property type="entry name" value="Aldolase_TIM"/>
</dbReference>
<dbReference type="GO" id="GO:0009073">
    <property type="term" value="P:aromatic amino acid family biosynthetic process"/>
    <property type="evidence" value="ECO:0007669"/>
    <property type="project" value="UniProtKB-KW"/>
</dbReference>
<comment type="caution">
    <text evidence="13">The sequence shown here is derived from an EMBL/GenBank/DDBJ whole genome shotgun (WGS) entry which is preliminary data.</text>
</comment>
<evidence type="ECO:0000256" key="2">
    <source>
        <dbReference type="ARBA" id="ARBA00004688"/>
    </source>
</evidence>
<dbReference type="Pfam" id="PF00793">
    <property type="entry name" value="DAHP_synth_1"/>
    <property type="match status" value="1"/>
</dbReference>
<dbReference type="PIRSF" id="PIRSF001361">
    <property type="entry name" value="DAHP_synthase"/>
    <property type="match status" value="1"/>
</dbReference>